<gene>
    <name evidence="2" type="ORF">THAOC_37297</name>
</gene>
<dbReference type="Proteomes" id="UP000266841">
    <property type="component" value="Unassembled WGS sequence"/>
</dbReference>
<feature type="region of interest" description="Disordered" evidence="1">
    <location>
        <begin position="306"/>
        <end position="334"/>
    </location>
</feature>
<dbReference type="OrthoDB" id="427514at2759"/>
<comment type="caution">
    <text evidence="2">The sequence shown here is derived from an EMBL/GenBank/DDBJ whole genome shotgun (WGS) entry which is preliminary data.</text>
</comment>
<organism evidence="2 3">
    <name type="scientific">Thalassiosira oceanica</name>
    <name type="common">Marine diatom</name>
    <dbReference type="NCBI Taxonomy" id="159749"/>
    <lineage>
        <taxon>Eukaryota</taxon>
        <taxon>Sar</taxon>
        <taxon>Stramenopiles</taxon>
        <taxon>Ochrophyta</taxon>
        <taxon>Bacillariophyta</taxon>
        <taxon>Coscinodiscophyceae</taxon>
        <taxon>Thalassiosirophycidae</taxon>
        <taxon>Thalassiosirales</taxon>
        <taxon>Thalassiosiraceae</taxon>
        <taxon>Thalassiosira</taxon>
    </lineage>
</organism>
<reference evidence="2 3" key="1">
    <citation type="journal article" date="2012" name="Genome Biol.">
        <title>Genome and low-iron response of an oceanic diatom adapted to chronic iron limitation.</title>
        <authorList>
            <person name="Lommer M."/>
            <person name="Specht M."/>
            <person name="Roy A.S."/>
            <person name="Kraemer L."/>
            <person name="Andreson R."/>
            <person name="Gutowska M.A."/>
            <person name="Wolf J."/>
            <person name="Bergner S.V."/>
            <person name="Schilhabel M.B."/>
            <person name="Klostermeier U.C."/>
            <person name="Beiko R.G."/>
            <person name="Rosenstiel P."/>
            <person name="Hippler M."/>
            <person name="Laroche J."/>
        </authorList>
    </citation>
    <scope>NUCLEOTIDE SEQUENCE [LARGE SCALE GENOMIC DNA]</scope>
    <source>
        <strain evidence="2 3">CCMP1005</strain>
    </source>
</reference>
<sequence length="378" mass="41301">EEARAEGRGGRTHGDLCLRGLPVPHRQVRRSGGESGPAQAVRGEENGQSQVQDGQGQEDHRRETKEGGQGSHGTCARHCRPSKLDDNLLSRFLDEHLYSCEEDTLSHVPDLDSRVSPPVYVYEGHYHALATGGTVYSKNPDPTKGNDFDKPAASRFTRAFYMAFREVNREIFDGLREELVKASSHGTTGTDDACHVLAQWIERGNHFADLSVQIHYGEGNRPKLVSGAAWHADAENSLLHLALTLRGERKLHTRRNRLASVRGGKLSPAEVVEGQSPGDLYLTSSTLVRHAPEFRTTTYEERGIEDAGGVEEDDGGAVKDAREGEASGAELASGGQAARSAFMTKLNYLLPHIETSGKSTRNSMNLEACESGHRLDVE</sequence>
<feature type="compositionally biased region" description="Basic and acidic residues" evidence="1">
    <location>
        <begin position="57"/>
        <end position="66"/>
    </location>
</feature>
<dbReference type="AlphaFoldDB" id="K0QZ09"/>
<dbReference type="eggNOG" id="ENOG502SF4W">
    <property type="taxonomic scope" value="Eukaryota"/>
</dbReference>
<evidence type="ECO:0000256" key="1">
    <source>
        <dbReference type="SAM" id="MobiDB-lite"/>
    </source>
</evidence>
<proteinExistence type="predicted"/>
<feature type="compositionally biased region" description="Basic and acidic residues" evidence="1">
    <location>
        <begin position="316"/>
        <end position="325"/>
    </location>
</feature>
<evidence type="ECO:0000313" key="3">
    <source>
        <dbReference type="Proteomes" id="UP000266841"/>
    </source>
</evidence>
<protein>
    <submittedName>
        <fullName evidence="2">Uncharacterized protein</fullName>
    </submittedName>
</protein>
<keyword evidence="3" id="KW-1185">Reference proteome</keyword>
<dbReference type="EMBL" id="AGNL01050063">
    <property type="protein sequence ID" value="EJK44185.1"/>
    <property type="molecule type" value="Genomic_DNA"/>
</dbReference>
<feature type="non-terminal residue" evidence="2">
    <location>
        <position position="1"/>
    </location>
</feature>
<feature type="compositionally biased region" description="Basic and acidic residues" evidence="1">
    <location>
        <begin position="1"/>
        <end position="16"/>
    </location>
</feature>
<feature type="region of interest" description="Disordered" evidence="1">
    <location>
        <begin position="1"/>
        <end position="80"/>
    </location>
</feature>
<evidence type="ECO:0000313" key="2">
    <source>
        <dbReference type="EMBL" id="EJK44185.1"/>
    </source>
</evidence>
<accession>K0QZ09</accession>
<name>K0QZ09_THAOC</name>
<feature type="compositionally biased region" description="Polar residues" evidence="1">
    <location>
        <begin position="46"/>
        <end position="55"/>
    </location>
</feature>